<dbReference type="InterPro" id="IPR051801">
    <property type="entry name" value="GH28_Enzymes"/>
</dbReference>
<protein>
    <submittedName>
        <fullName evidence="5">Glycoside hydrolase</fullName>
    </submittedName>
</protein>
<evidence type="ECO:0000256" key="3">
    <source>
        <dbReference type="ARBA" id="ARBA00023295"/>
    </source>
</evidence>
<comment type="similarity">
    <text evidence="1 4">Belongs to the glycosyl hydrolase 28 family.</text>
</comment>
<accession>A0A847S602</accession>
<dbReference type="InterPro" id="IPR006311">
    <property type="entry name" value="TAT_signal"/>
</dbReference>
<dbReference type="SUPFAM" id="SSF51126">
    <property type="entry name" value="Pectin lyase-like"/>
    <property type="match status" value="1"/>
</dbReference>
<keyword evidence="2 4" id="KW-0378">Hydrolase</keyword>
<dbReference type="EMBL" id="JABAIA010000003">
    <property type="protein sequence ID" value="NLR68237.1"/>
    <property type="molecule type" value="Genomic_DNA"/>
</dbReference>
<name>A0A847S602_9BACT</name>
<sequence>MTNYPTGEASGLSRRAWLQKISMPALATAGACALPSMVLGASAPAKENQPGIYDIRRYGARGDGQTNDTAAIQRAIDECHQQRGGTVLVPVGDYLCGTLELKSNVTLHLAVGGRILGSPRREDYQAPAAIPPGNGNVVFLFAANAENVCIEGSGTIDGDGIHFNNGKGDGTGPGGQKGGNFDRPHLVIFYRCRHIGIKDTFFTRSAYHCFRILECREVNIRGVRIYNRVNRNNDGFHFNSSQHIHISDCDVACQDDGCALFGSNQFVTITNCTFSTRWSVFRFGSGEVKNITVSNCIIYDTYGCPIKIGAGKSKIENLLFSNIVMENVTGPIGIGFNAGNYNDTFVRNISFNNIRASLVTKPVNHPDIPFDVKPFEGEQYSCITLNGVGNSYLENISFTDVQITAAGGGTAAMAAKEVPAVSVEYFGVWGSAPAGAGAYGLYARNVKGLTLQNVRLTYREPDLRPALVLDNVSDAAFHALSIQGHPDATALRFINSQDVLCTATRLLSDARTFLQVKGDRSDNIIIEGGDHRKAQQALQGSLSAVQIK</sequence>
<dbReference type="InterPro" id="IPR011050">
    <property type="entry name" value="Pectin_lyase_fold/virulence"/>
</dbReference>
<dbReference type="InterPro" id="IPR000743">
    <property type="entry name" value="Glyco_hydro_28"/>
</dbReference>
<dbReference type="Gene3D" id="2.160.20.10">
    <property type="entry name" value="Single-stranded right-handed beta-helix, Pectin lyase-like"/>
    <property type="match status" value="1"/>
</dbReference>
<dbReference type="PANTHER" id="PTHR31339">
    <property type="entry name" value="PECTIN LYASE-RELATED"/>
    <property type="match status" value="1"/>
</dbReference>
<keyword evidence="3 4" id="KW-0326">Glycosidase</keyword>
<dbReference type="GO" id="GO:0005975">
    <property type="term" value="P:carbohydrate metabolic process"/>
    <property type="evidence" value="ECO:0007669"/>
    <property type="project" value="InterPro"/>
</dbReference>
<comment type="caution">
    <text evidence="5">The sequence shown here is derived from an EMBL/GenBank/DDBJ whole genome shotgun (WGS) entry which is preliminary data.</text>
</comment>
<evidence type="ECO:0000313" key="5">
    <source>
        <dbReference type="EMBL" id="NLR68237.1"/>
    </source>
</evidence>
<dbReference type="PROSITE" id="PS51318">
    <property type="entry name" value="TAT"/>
    <property type="match status" value="1"/>
</dbReference>
<dbReference type="Proteomes" id="UP000570474">
    <property type="component" value="Unassembled WGS sequence"/>
</dbReference>
<gene>
    <name evidence="5" type="ORF">HGH92_28280</name>
</gene>
<dbReference type="RefSeq" id="WP_168874163.1">
    <property type="nucleotide sequence ID" value="NZ_JABAIA010000003.1"/>
</dbReference>
<evidence type="ECO:0000256" key="2">
    <source>
        <dbReference type="ARBA" id="ARBA00022801"/>
    </source>
</evidence>
<dbReference type="AlphaFoldDB" id="A0A847S602"/>
<evidence type="ECO:0000313" key="6">
    <source>
        <dbReference type="Proteomes" id="UP000570474"/>
    </source>
</evidence>
<dbReference type="PANTHER" id="PTHR31339:SF9">
    <property type="entry name" value="PLASMIN AND FIBRONECTIN-BINDING PROTEIN A"/>
    <property type="match status" value="1"/>
</dbReference>
<dbReference type="InterPro" id="IPR012334">
    <property type="entry name" value="Pectin_lyas_fold"/>
</dbReference>
<dbReference type="GO" id="GO:0004650">
    <property type="term" value="F:polygalacturonase activity"/>
    <property type="evidence" value="ECO:0007669"/>
    <property type="project" value="InterPro"/>
</dbReference>
<organism evidence="5 6">
    <name type="scientific">Chitinophaga varians</name>
    <dbReference type="NCBI Taxonomy" id="2202339"/>
    <lineage>
        <taxon>Bacteria</taxon>
        <taxon>Pseudomonadati</taxon>
        <taxon>Bacteroidota</taxon>
        <taxon>Chitinophagia</taxon>
        <taxon>Chitinophagales</taxon>
        <taxon>Chitinophagaceae</taxon>
        <taxon>Chitinophaga</taxon>
    </lineage>
</organism>
<proteinExistence type="inferred from homology"/>
<reference evidence="5 6" key="1">
    <citation type="submission" date="2020-04" db="EMBL/GenBank/DDBJ databases">
        <authorList>
            <person name="Yin C."/>
        </authorList>
    </citation>
    <scope>NUCLEOTIDE SEQUENCE [LARGE SCALE GENOMIC DNA]</scope>
    <source>
        <strain evidence="5 6">Ae27</strain>
    </source>
</reference>
<keyword evidence="6" id="KW-1185">Reference proteome</keyword>
<evidence type="ECO:0000256" key="1">
    <source>
        <dbReference type="ARBA" id="ARBA00008834"/>
    </source>
</evidence>
<evidence type="ECO:0000256" key="4">
    <source>
        <dbReference type="RuleBase" id="RU361169"/>
    </source>
</evidence>
<dbReference type="Pfam" id="PF00295">
    <property type="entry name" value="Glyco_hydro_28"/>
    <property type="match status" value="1"/>
</dbReference>